<dbReference type="HOGENOM" id="CLU_1777805_0_0_1"/>
<evidence type="ECO:0000313" key="1">
    <source>
        <dbReference type="EMBL" id="CBX91425.1"/>
    </source>
</evidence>
<evidence type="ECO:0000313" key="2">
    <source>
        <dbReference type="Proteomes" id="UP000002668"/>
    </source>
</evidence>
<proteinExistence type="predicted"/>
<dbReference type="InParanoid" id="E4ZJZ0"/>
<protein>
    <submittedName>
        <fullName evidence="1">Predicted protein</fullName>
    </submittedName>
</protein>
<reference evidence="2" key="1">
    <citation type="journal article" date="2011" name="Nat. Commun.">
        <title>Effector diversification within compartments of the Leptosphaeria maculans genome affected by Repeat-Induced Point mutations.</title>
        <authorList>
            <person name="Rouxel T."/>
            <person name="Grandaubert J."/>
            <person name="Hane J.K."/>
            <person name="Hoede C."/>
            <person name="van de Wouw A.P."/>
            <person name="Couloux A."/>
            <person name="Dominguez V."/>
            <person name="Anthouard V."/>
            <person name="Bally P."/>
            <person name="Bourras S."/>
            <person name="Cozijnsen A.J."/>
            <person name="Ciuffetti L.M."/>
            <person name="Degrave A."/>
            <person name="Dilmaghani A."/>
            <person name="Duret L."/>
            <person name="Fudal I."/>
            <person name="Goodwin S.B."/>
            <person name="Gout L."/>
            <person name="Glaser N."/>
            <person name="Linglin J."/>
            <person name="Kema G.H.J."/>
            <person name="Lapalu N."/>
            <person name="Lawrence C.B."/>
            <person name="May K."/>
            <person name="Meyer M."/>
            <person name="Ollivier B."/>
            <person name="Poulain J."/>
            <person name="Schoch C.L."/>
            <person name="Simon A."/>
            <person name="Spatafora J.W."/>
            <person name="Stachowiak A."/>
            <person name="Turgeon B.G."/>
            <person name="Tyler B.M."/>
            <person name="Vincent D."/>
            <person name="Weissenbach J."/>
            <person name="Amselem J."/>
            <person name="Quesneville H."/>
            <person name="Oliver R.P."/>
            <person name="Wincker P."/>
            <person name="Balesdent M.-H."/>
            <person name="Howlett B.J."/>
        </authorList>
    </citation>
    <scope>NUCLEOTIDE SEQUENCE [LARGE SCALE GENOMIC DNA]</scope>
    <source>
        <strain evidence="2">JN3 / isolate v23.1.3 / race Av1-4-5-6-7-8</strain>
    </source>
</reference>
<dbReference type="VEuPathDB" id="FungiDB:LEMA_P069330.1"/>
<organism evidence="2">
    <name type="scientific">Leptosphaeria maculans (strain JN3 / isolate v23.1.3 / race Av1-4-5-6-7-8)</name>
    <name type="common">Blackleg fungus</name>
    <name type="synonym">Phoma lingam</name>
    <dbReference type="NCBI Taxonomy" id="985895"/>
    <lineage>
        <taxon>Eukaryota</taxon>
        <taxon>Fungi</taxon>
        <taxon>Dikarya</taxon>
        <taxon>Ascomycota</taxon>
        <taxon>Pezizomycotina</taxon>
        <taxon>Dothideomycetes</taxon>
        <taxon>Pleosporomycetidae</taxon>
        <taxon>Pleosporales</taxon>
        <taxon>Pleosporineae</taxon>
        <taxon>Leptosphaeriaceae</taxon>
        <taxon>Plenodomus</taxon>
        <taxon>Plenodomus lingam/Leptosphaeria maculans species complex</taxon>
    </lineage>
</organism>
<dbReference type="AlphaFoldDB" id="E4ZJZ0"/>
<gene>
    <name evidence="1" type="ORF">LEMA_P069330.1</name>
</gene>
<sequence>MACLTTHCLYRYQQDIRWVGQTLFVKGSAAAVLFSLQPVLFPPVFPPPLPTNCTLRLSLPDDLDLGTSPSSLPVKKAAHGRSRQRQSGDVIAFIDNAAPVSQYYTGHGTSPRCPAPWPKFAANLTSAACDWPSLAHPDALVRFRHG</sequence>
<dbReference type="Proteomes" id="UP000002668">
    <property type="component" value="Genome"/>
</dbReference>
<dbReference type="EMBL" id="FP929072">
    <property type="protein sequence ID" value="CBX91425.1"/>
    <property type="molecule type" value="Genomic_DNA"/>
</dbReference>
<accession>E4ZJZ0</accession>
<keyword evidence="2" id="KW-1185">Reference proteome</keyword>
<name>E4ZJZ0_LEPMJ</name>